<organism evidence="2 3">
    <name type="scientific">Vibrio maritimus</name>
    <dbReference type="NCBI Taxonomy" id="990268"/>
    <lineage>
        <taxon>Bacteria</taxon>
        <taxon>Pseudomonadati</taxon>
        <taxon>Pseudomonadota</taxon>
        <taxon>Gammaproteobacteria</taxon>
        <taxon>Vibrionales</taxon>
        <taxon>Vibrionaceae</taxon>
        <taxon>Vibrio</taxon>
    </lineage>
</organism>
<keyword evidence="1" id="KW-1133">Transmembrane helix</keyword>
<protein>
    <submittedName>
        <fullName evidence="2">Acriflavin resistance protein</fullName>
    </submittedName>
</protein>
<keyword evidence="1" id="KW-0472">Membrane</keyword>
<evidence type="ECO:0000313" key="2">
    <source>
        <dbReference type="EMBL" id="GAL36703.1"/>
    </source>
</evidence>
<dbReference type="InterPro" id="IPR001036">
    <property type="entry name" value="Acrflvin-R"/>
</dbReference>
<dbReference type="AlphaFoldDB" id="A0A090TBP2"/>
<evidence type="ECO:0000313" key="3">
    <source>
        <dbReference type="Proteomes" id="UP000029224"/>
    </source>
</evidence>
<keyword evidence="1" id="KW-0812">Transmembrane</keyword>
<dbReference type="PANTHER" id="PTHR32063:SF18">
    <property type="entry name" value="CATION EFFLUX SYSTEM PROTEIN"/>
    <property type="match status" value="1"/>
</dbReference>
<accession>A0A090TBP2</accession>
<dbReference type="SUPFAM" id="SSF82693">
    <property type="entry name" value="Multidrug efflux transporter AcrB pore domain, PN1, PN2, PC1 and PC2 subdomains"/>
    <property type="match status" value="1"/>
</dbReference>
<reference evidence="2 3" key="1">
    <citation type="submission" date="2014-09" db="EMBL/GenBank/DDBJ databases">
        <title>Vibrio maritimus JCM 19240. (C210) whole genome shotgun sequence.</title>
        <authorList>
            <person name="Sawabe T."/>
            <person name="Meirelles P."/>
            <person name="Nakanishi M."/>
            <person name="Sayaka M."/>
            <person name="Hattori M."/>
            <person name="Ohkuma M."/>
        </authorList>
    </citation>
    <scope>NUCLEOTIDE SEQUENCE [LARGE SCALE GENOMIC DNA]</scope>
    <source>
        <strain evidence="2 3">JCM 19240</strain>
    </source>
</reference>
<dbReference type="Proteomes" id="UP000029224">
    <property type="component" value="Unassembled WGS sequence"/>
</dbReference>
<dbReference type="EMBL" id="BBMT01000012">
    <property type="protein sequence ID" value="GAL36703.1"/>
    <property type="molecule type" value="Genomic_DNA"/>
</dbReference>
<dbReference type="PANTHER" id="PTHR32063">
    <property type="match status" value="1"/>
</dbReference>
<gene>
    <name evidence="2" type="ORF">JCM19240_2772</name>
</gene>
<evidence type="ECO:0000256" key="1">
    <source>
        <dbReference type="SAM" id="Phobius"/>
    </source>
</evidence>
<dbReference type="Gene3D" id="3.30.70.1430">
    <property type="entry name" value="Multidrug efflux transporter AcrB pore domain"/>
    <property type="match status" value="1"/>
</dbReference>
<sequence>MNLGEYSVKNKVNSWLLVLLMTIGGVLAYFEMGKLEDPAFTIKEAKIITAYPGASPQEVYDEVTYHIEDAVRLLGR</sequence>
<dbReference type="GO" id="GO:0042910">
    <property type="term" value="F:xenobiotic transmembrane transporter activity"/>
    <property type="evidence" value="ECO:0007669"/>
    <property type="project" value="TreeGrafter"/>
</dbReference>
<keyword evidence="3" id="KW-1185">Reference proteome</keyword>
<proteinExistence type="predicted"/>
<name>A0A090TBP2_9VIBR</name>
<dbReference type="GO" id="GO:0005886">
    <property type="term" value="C:plasma membrane"/>
    <property type="evidence" value="ECO:0007669"/>
    <property type="project" value="TreeGrafter"/>
</dbReference>
<comment type="caution">
    <text evidence="2">The sequence shown here is derived from an EMBL/GenBank/DDBJ whole genome shotgun (WGS) entry which is preliminary data.</text>
</comment>
<feature type="transmembrane region" description="Helical" evidence="1">
    <location>
        <begin position="12"/>
        <end position="30"/>
    </location>
</feature>
<reference evidence="2 3" key="2">
    <citation type="submission" date="2014-09" db="EMBL/GenBank/DDBJ databases">
        <authorList>
            <consortium name="NBRP consortium"/>
            <person name="Sawabe T."/>
            <person name="Meirelles P."/>
            <person name="Nakanishi M."/>
            <person name="Sayaka M."/>
            <person name="Hattori M."/>
            <person name="Ohkuma M."/>
        </authorList>
    </citation>
    <scope>NUCLEOTIDE SEQUENCE [LARGE SCALE GENOMIC DNA]</scope>
    <source>
        <strain evidence="2 3">JCM 19240</strain>
    </source>
</reference>
<dbReference type="Pfam" id="PF00873">
    <property type="entry name" value="ACR_tran"/>
    <property type="match status" value="1"/>
</dbReference>
<dbReference type="Gene3D" id="1.20.1640.10">
    <property type="entry name" value="Multidrug efflux transporter AcrB transmembrane domain"/>
    <property type="match status" value="1"/>
</dbReference>